<organism evidence="2 3">
    <name type="scientific">Batrachochytrium dendrobatidis (strain JEL423)</name>
    <dbReference type="NCBI Taxonomy" id="403673"/>
    <lineage>
        <taxon>Eukaryota</taxon>
        <taxon>Fungi</taxon>
        <taxon>Fungi incertae sedis</taxon>
        <taxon>Chytridiomycota</taxon>
        <taxon>Chytridiomycota incertae sedis</taxon>
        <taxon>Chytridiomycetes</taxon>
        <taxon>Rhizophydiales</taxon>
        <taxon>Rhizophydiales incertae sedis</taxon>
        <taxon>Batrachochytrium</taxon>
    </lineage>
</organism>
<reference evidence="2 3" key="2">
    <citation type="submission" date="2016-05" db="EMBL/GenBank/DDBJ databases">
        <title>Lineage-specific infection strategies underlie the spectrum of fungal disease in amphibians.</title>
        <authorList>
            <person name="Cuomo C.A."/>
            <person name="Farrer R.A."/>
            <person name="James T."/>
            <person name="Longcore J."/>
            <person name="Birren B."/>
        </authorList>
    </citation>
    <scope>NUCLEOTIDE SEQUENCE [LARGE SCALE GENOMIC DNA]</scope>
    <source>
        <strain evidence="2 3">JEL423</strain>
    </source>
</reference>
<proteinExistence type="predicted"/>
<protein>
    <submittedName>
        <fullName evidence="2">Uncharacterized protein</fullName>
    </submittedName>
</protein>
<feature type="region of interest" description="Disordered" evidence="1">
    <location>
        <begin position="225"/>
        <end position="257"/>
    </location>
</feature>
<evidence type="ECO:0000256" key="1">
    <source>
        <dbReference type="SAM" id="MobiDB-lite"/>
    </source>
</evidence>
<feature type="region of interest" description="Disordered" evidence="1">
    <location>
        <begin position="366"/>
        <end position="392"/>
    </location>
</feature>
<dbReference type="OrthoDB" id="66510at2759"/>
<accession>A0A177W8T2</accession>
<evidence type="ECO:0000313" key="2">
    <source>
        <dbReference type="EMBL" id="OAJ36489.1"/>
    </source>
</evidence>
<feature type="region of interest" description="Disordered" evidence="1">
    <location>
        <begin position="160"/>
        <end position="194"/>
    </location>
</feature>
<dbReference type="AlphaFoldDB" id="A0A177W8T2"/>
<gene>
    <name evidence="2" type="ORF">BDEG_20655</name>
</gene>
<feature type="compositionally biased region" description="Polar residues" evidence="1">
    <location>
        <begin position="375"/>
        <end position="392"/>
    </location>
</feature>
<feature type="compositionally biased region" description="Polar residues" evidence="1">
    <location>
        <begin position="161"/>
        <end position="181"/>
    </location>
</feature>
<dbReference type="Proteomes" id="UP000077115">
    <property type="component" value="Unassembled WGS sequence"/>
</dbReference>
<sequence>MSKCNVPNGVHDSMILVMSSLPSCDDNKSAIGCLTTTRQCQQKMLLHLLRAIINTKFYTCNITILVFISSHTDVLVALEALKRHSFRAFAVLVARIVDDGAKPQPQVSHIALDNDLDALSNCIGLQQPLLEPFQVRSQTPEQQSSLPLLKFQDYSPVVESAHTSQTPVQDASSFDTESPILTPQAFPSPLPLAASGRRRGSITEAASNIVQRVRRLSVVAASIGKTVSSDQRSPDPKRQSVATKSMNFMSPGTATPPRYSIQEKASKIFTSYSQHESAPISPPEEHIHDKNLEELLSDHNVALLLGALCKAIFQFLEEEPAVALATPSPLPLMANSSSNEFSKATSEGTSCIQPVTTTKSPLIEDAVSAERQSKTSESTIPPSAQQSHNQLAIPSTKPYAESSVSSTCNENEEARFQRIVSCVETIQIAFETNDLSELSDVKKALWTEIMSLLPAVQQISKLYGEKLQKQAQNTSTSLPKIDHNRSLDASDTPSCKFFDFSEMLDMNPDGTRSYPGSNELSKVVLAIDHILQIAPRMDNQTVSLSDSKLRDISAAQLIGLIERLNRGATYYSGQRAYPETKYTTLNFLTEKIAQSAKLRLNNQCFIMTADQSRQMDLTKLGGMMENGQRLRLANQDWMSKEQRMYEDLSALQQKLSAIGESRMHNQRFELTPDKQRNMFIYKISGQIEKGQQRRMSNQDAVYERCSLGKSKKEDLFEFEKTLDRAKALHQTTNQKTDSNSLKSRKVCAATSELV</sequence>
<evidence type="ECO:0000313" key="3">
    <source>
        <dbReference type="Proteomes" id="UP000077115"/>
    </source>
</evidence>
<feature type="compositionally biased region" description="Polar residues" evidence="1">
    <location>
        <begin position="240"/>
        <end position="253"/>
    </location>
</feature>
<name>A0A177W8T2_BATDL</name>
<dbReference type="EMBL" id="DS022300">
    <property type="protein sequence ID" value="OAJ36489.1"/>
    <property type="molecule type" value="Genomic_DNA"/>
</dbReference>
<reference evidence="2 3" key="1">
    <citation type="submission" date="2006-10" db="EMBL/GenBank/DDBJ databases">
        <title>The Genome Sequence of Batrachochytrium dendrobatidis JEL423.</title>
        <authorList>
            <consortium name="The Broad Institute Genome Sequencing Platform"/>
            <person name="Birren B."/>
            <person name="Lander E."/>
            <person name="Galagan J."/>
            <person name="Cuomo C."/>
            <person name="Devon K."/>
            <person name="Jaffe D."/>
            <person name="Butler J."/>
            <person name="Alvarez P."/>
            <person name="Gnerre S."/>
            <person name="Grabherr M."/>
            <person name="Kleber M."/>
            <person name="Mauceli E."/>
            <person name="Brockman W."/>
            <person name="Young S."/>
            <person name="LaButti K."/>
            <person name="Sykes S."/>
            <person name="DeCaprio D."/>
            <person name="Crawford M."/>
            <person name="Koehrsen M."/>
            <person name="Engels R."/>
            <person name="Montgomery P."/>
            <person name="Pearson M."/>
            <person name="Howarth C."/>
            <person name="Larson L."/>
            <person name="White J."/>
            <person name="O'Leary S."/>
            <person name="Kodira C."/>
            <person name="Zeng Q."/>
            <person name="Yandava C."/>
            <person name="Alvarado L."/>
            <person name="Longcore J."/>
            <person name="James T."/>
        </authorList>
    </citation>
    <scope>NUCLEOTIDE SEQUENCE [LARGE SCALE GENOMIC DNA]</scope>
    <source>
        <strain evidence="2 3">JEL423</strain>
    </source>
</reference>
<dbReference type="VEuPathDB" id="FungiDB:BDEG_20655"/>